<dbReference type="Pfam" id="PF01957">
    <property type="entry name" value="NfeD"/>
    <property type="match status" value="1"/>
</dbReference>
<evidence type="ECO:0000313" key="8">
    <source>
        <dbReference type="Proteomes" id="UP000660047"/>
    </source>
</evidence>
<evidence type="ECO:0000259" key="6">
    <source>
        <dbReference type="Pfam" id="PF01957"/>
    </source>
</evidence>
<feature type="domain" description="NfeD-like C-terminal" evidence="6">
    <location>
        <begin position="82"/>
        <end position="142"/>
    </location>
</feature>
<accession>A0AAI9K2B8</accession>
<dbReference type="PANTHER" id="PTHR33507">
    <property type="entry name" value="INNER MEMBRANE PROTEIN YBBJ"/>
    <property type="match status" value="1"/>
</dbReference>
<dbReference type="Gene3D" id="2.40.50.140">
    <property type="entry name" value="Nucleic acid-binding proteins"/>
    <property type="match status" value="1"/>
</dbReference>
<keyword evidence="2 5" id="KW-0812">Transmembrane</keyword>
<dbReference type="SUPFAM" id="SSF141322">
    <property type="entry name" value="NfeD domain-like"/>
    <property type="match status" value="1"/>
</dbReference>
<comment type="subcellular location">
    <subcellularLocation>
        <location evidence="1">Membrane</location>
        <topology evidence="1">Multi-pass membrane protein</topology>
    </subcellularLocation>
</comment>
<protein>
    <submittedName>
        <fullName evidence="7">Membrane protein</fullName>
    </submittedName>
</protein>
<keyword evidence="4 5" id="KW-0472">Membrane</keyword>
<feature type="transmembrane region" description="Helical" evidence="5">
    <location>
        <begin position="35"/>
        <end position="63"/>
    </location>
</feature>
<dbReference type="InterPro" id="IPR012340">
    <property type="entry name" value="NA-bd_OB-fold"/>
</dbReference>
<comment type="caution">
    <text evidence="7">The sequence shown here is derived from an EMBL/GenBank/DDBJ whole genome shotgun (WGS) entry which is preliminary data.</text>
</comment>
<dbReference type="InterPro" id="IPR052165">
    <property type="entry name" value="Membrane_assoc_protease"/>
</dbReference>
<proteinExistence type="predicted"/>
<reference evidence="7" key="1">
    <citation type="submission" date="2020-06" db="EMBL/GenBank/DDBJ databases">
        <title>Characterization of fructooligosaccharide metabolism and fructooligosaccharide-degrading enzymes in human commensal butyrate producers.</title>
        <authorList>
            <person name="Tanno H."/>
            <person name="Fujii T."/>
            <person name="Hirano K."/>
            <person name="Maeno S."/>
            <person name="Tonozuka T."/>
            <person name="Sakamoto M."/>
            <person name="Ohkuma M."/>
            <person name="Tochio T."/>
            <person name="Endo A."/>
        </authorList>
    </citation>
    <scope>NUCLEOTIDE SEQUENCE</scope>
    <source>
        <strain evidence="7">JCM 31265</strain>
    </source>
</reference>
<evidence type="ECO:0000256" key="3">
    <source>
        <dbReference type="ARBA" id="ARBA00022989"/>
    </source>
</evidence>
<evidence type="ECO:0000256" key="4">
    <source>
        <dbReference type="ARBA" id="ARBA00023136"/>
    </source>
</evidence>
<evidence type="ECO:0000256" key="2">
    <source>
        <dbReference type="ARBA" id="ARBA00022692"/>
    </source>
</evidence>
<evidence type="ECO:0000313" key="7">
    <source>
        <dbReference type="EMBL" id="GFO94350.1"/>
    </source>
</evidence>
<dbReference type="Proteomes" id="UP000660047">
    <property type="component" value="Unassembled WGS sequence"/>
</dbReference>
<keyword evidence="3 5" id="KW-1133">Transmembrane helix</keyword>
<dbReference type="GO" id="GO:0005886">
    <property type="term" value="C:plasma membrane"/>
    <property type="evidence" value="ECO:0007669"/>
    <property type="project" value="TreeGrafter"/>
</dbReference>
<name>A0AAI9K2B8_9FIRM</name>
<dbReference type="InterPro" id="IPR002810">
    <property type="entry name" value="NfeD-like_C"/>
</dbReference>
<organism evidence="7 8">
    <name type="scientific">Coprococcus eutactus</name>
    <dbReference type="NCBI Taxonomy" id="33043"/>
    <lineage>
        <taxon>Bacteria</taxon>
        <taxon>Bacillati</taxon>
        <taxon>Bacillota</taxon>
        <taxon>Clostridia</taxon>
        <taxon>Lachnospirales</taxon>
        <taxon>Lachnospiraceae</taxon>
        <taxon>Coprococcus</taxon>
    </lineage>
</organism>
<evidence type="ECO:0000256" key="1">
    <source>
        <dbReference type="ARBA" id="ARBA00004141"/>
    </source>
</evidence>
<dbReference type="RefSeq" id="WP_015533182.1">
    <property type="nucleotide sequence ID" value="NZ_BLYL01000007.1"/>
</dbReference>
<dbReference type="AlphaFoldDB" id="A0AAI9K2B8"/>
<gene>
    <name evidence="7" type="ORF">COEU31_13960</name>
</gene>
<dbReference type="PANTHER" id="PTHR33507:SF3">
    <property type="entry name" value="INNER MEMBRANE PROTEIN YBBJ"/>
    <property type="match status" value="1"/>
</dbReference>
<feature type="transmembrane region" description="Helical" evidence="5">
    <location>
        <begin position="7"/>
        <end position="29"/>
    </location>
</feature>
<sequence length="148" mass="15928">MNWEIATWLIIFAVCLIAEIISLGLTTIWACGGALVAMIIAFFSGSLPLQIVAFLVVTTILFFTTRPIAKKHLDNQLVKTNVESLIGKHVIVSADIDNLKSTGQVLINGVEWTARSKHGDTIETGTEVVIDEISGVKAIVEKAGKPAI</sequence>
<evidence type="ECO:0000256" key="5">
    <source>
        <dbReference type="SAM" id="Phobius"/>
    </source>
</evidence>
<dbReference type="EMBL" id="BLYL01000007">
    <property type="protein sequence ID" value="GFO94350.1"/>
    <property type="molecule type" value="Genomic_DNA"/>
</dbReference>